<dbReference type="Proteomes" id="UP000034516">
    <property type="component" value="Unassembled WGS sequence"/>
</dbReference>
<dbReference type="GO" id="GO:0000287">
    <property type="term" value="F:magnesium ion binding"/>
    <property type="evidence" value="ECO:0007669"/>
    <property type="project" value="UniProtKB-UniRule"/>
</dbReference>
<accession>A0A0G1B862</accession>
<evidence type="ECO:0000256" key="9">
    <source>
        <dbReference type="ARBA" id="ARBA00022842"/>
    </source>
</evidence>
<dbReference type="InterPro" id="IPR002319">
    <property type="entry name" value="Phenylalanyl-tRNA_Synthase"/>
</dbReference>
<comment type="catalytic activity">
    <reaction evidence="12 13">
        <text>tRNA(Phe) + L-phenylalanine + ATP = L-phenylalanyl-tRNA(Phe) + AMP + diphosphate + H(+)</text>
        <dbReference type="Rhea" id="RHEA:19413"/>
        <dbReference type="Rhea" id="RHEA-COMP:9668"/>
        <dbReference type="Rhea" id="RHEA-COMP:9699"/>
        <dbReference type="ChEBI" id="CHEBI:15378"/>
        <dbReference type="ChEBI" id="CHEBI:30616"/>
        <dbReference type="ChEBI" id="CHEBI:33019"/>
        <dbReference type="ChEBI" id="CHEBI:58095"/>
        <dbReference type="ChEBI" id="CHEBI:78442"/>
        <dbReference type="ChEBI" id="CHEBI:78531"/>
        <dbReference type="ChEBI" id="CHEBI:456215"/>
        <dbReference type="EC" id="6.1.1.20"/>
    </reaction>
</comment>
<evidence type="ECO:0000313" key="15">
    <source>
        <dbReference type="EMBL" id="KKS42516.1"/>
    </source>
</evidence>
<keyword evidence="9 13" id="KW-0460">Magnesium</keyword>
<keyword evidence="4 13" id="KW-0963">Cytoplasm</keyword>
<evidence type="ECO:0000256" key="7">
    <source>
        <dbReference type="ARBA" id="ARBA00022741"/>
    </source>
</evidence>
<sequence length="393" mass="45017">MRNKKNNDHIHSPVIYVTGPPLGRGGYNTVDMLQEKFKKIKQEIIDELQRTKTLEQLDDLQKKYFSRTAGELTKLVKEIKNVAEAERPKIGKIANEVKKEAVEMFERIKKNLETGKQSQDNSRIFDPTIPGKKEEAGRLHILTQMRREVEDVCVGMGFMIVDGPELESEWYNFEAVNVPAWHPARDMQDTFYIKKSRNQEIKKSTDQDNHKLTNLDTNLVLRTHTSNVQVRAMEKYGVPLRCIAPGRTYRNEATDARHEHTFHQVEGLMVDKNISIANFKAVFDAIVKAILGADFKTRIRPGYFPFVEPGFEVDLSCALCQGQGCRVCKHTSWVEFCGAGMVHPNVLKTGGVDPKKYSGFAFGFGLERLTMMRYGINDIRLFHSGDLRFLRQF</sequence>
<comment type="subcellular location">
    <subcellularLocation>
        <location evidence="1 13">Cytoplasm</location>
    </subcellularLocation>
</comment>
<evidence type="ECO:0000256" key="10">
    <source>
        <dbReference type="ARBA" id="ARBA00022917"/>
    </source>
</evidence>
<evidence type="ECO:0000256" key="3">
    <source>
        <dbReference type="ARBA" id="ARBA00011209"/>
    </source>
</evidence>
<dbReference type="NCBIfam" id="TIGR00468">
    <property type="entry name" value="pheS"/>
    <property type="match status" value="1"/>
</dbReference>
<keyword evidence="8 13" id="KW-0067">ATP-binding</keyword>
<dbReference type="Gene3D" id="3.30.930.10">
    <property type="entry name" value="Bira Bifunctional Protein, Domain 2"/>
    <property type="match status" value="1"/>
</dbReference>
<dbReference type="PROSITE" id="PS50862">
    <property type="entry name" value="AA_TRNA_LIGASE_II"/>
    <property type="match status" value="1"/>
</dbReference>
<organism evidence="15 16">
    <name type="scientific">Candidatus Kuenenbacteria bacterium GW2011_GWA2_42_15</name>
    <dbReference type="NCBI Taxonomy" id="1618677"/>
    <lineage>
        <taxon>Bacteria</taxon>
        <taxon>Candidatus Kueneniibacteriota</taxon>
    </lineage>
</organism>
<dbReference type="AlphaFoldDB" id="A0A0G1B862"/>
<evidence type="ECO:0000256" key="11">
    <source>
        <dbReference type="ARBA" id="ARBA00023146"/>
    </source>
</evidence>
<comment type="subunit">
    <text evidence="3 13">Tetramer of two alpha and two beta subunits.</text>
</comment>
<dbReference type="PATRIC" id="fig|1618677.3.peg.234"/>
<evidence type="ECO:0000256" key="4">
    <source>
        <dbReference type="ARBA" id="ARBA00022490"/>
    </source>
</evidence>
<keyword evidence="7 13" id="KW-0547">Nucleotide-binding</keyword>
<keyword evidence="5 13" id="KW-0436">Ligase</keyword>
<dbReference type="GO" id="GO:0000049">
    <property type="term" value="F:tRNA binding"/>
    <property type="evidence" value="ECO:0007669"/>
    <property type="project" value="InterPro"/>
</dbReference>
<name>A0A0G1B862_9BACT</name>
<evidence type="ECO:0000313" key="16">
    <source>
        <dbReference type="Proteomes" id="UP000034516"/>
    </source>
</evidence>
<evidence type="ECO:0000256" key="6">
    <source>
        <dbReference type="ARBA" id="ARBA00022723"/>
    </source>
</evidence>
<dbReference type="CDD" id="cd00496">
    <property type="entry name" value="PheRS_alpha_core"/>
    <property type="match status" value="1"/>
</dbReference>
<comment type="similarity">
    <text evidence="2 13">Belongs to the class-II aminoacyl-tRNA synthetase family. Phe-tRNA synthetase alpha subunit type 1 subfamily.</text>
</comment>
<dbReference type="HAMAP" id="MF_00281">
    <property type="entry name" value="Phe_tRNA_synth_alpha1"/>
    <property type="match status" value="1"/>
</dbReference>
<dbReference type="InterPro" id="IPR006195">
    <property type="entry name" value="aa-tRNA-synth_II"/>
</dbReference>
<dbReference type="InterPro" id="IPR022911">
    <property type="entry name" value="Phe_tRNA_ligase_alpha1_bac"/>
</dbReference>
<dbReference type="FunFam" id="3.30.930.10:FF:000089">
    <property type="entry name" value="Phenylalanine--tRNA ligase alpha subunit"/>
    <property type="match status" value="1"/>
</dbReference>
<evidence type="ECO:0000256" key="5">
    <source>
        <dbReference type="ARBA" id="ARBA00022598"/>
    </source>
</evidence>
<proteinExistence type="inferred from homology"/>
<evidence type="ECO:0000256" key="2">
    <source>
        <dbReference type="ARBA" id="ARBA00010207"/>
    </source>
</evidence>
<dbReference type="InterPro" id="IPR004188">
    <property type="entry name" value="Phe-tRNA_ligase_II_N"/>
</dbReference>
<gene>
    <name evidence="13" type="primary">pheS</name>
    <name evidence="15" type="ORF">UV02_C0012G0004</name>
</gene>
<evidence type="ECO:0000256" key="8">
    <source>
        <dbReference type="ARBA" id="ARBA00022840"/>
    </source>
</evidence>
<reference evidence="15 16" key="1">
    <citation type="journal article" date="2015" name="Nature">
        <title>rRNA introns, odd ribosomes, and small enigmatic genomes across a large radiation of phyla.</title>
        <authorList>
            <person name="Brown C.T."/>
            <person name="Hug L.A."/>
            <person name="Thomas B.C."/>
            <person name="Sharon I."/>
            <person name="Castelle C.J."/>
            <person name="Singh A."/>
            <person name="Wilkins M.J."/>
            <person name="Williams K.H."/>
            <person name="Banfield J.F."/>
        </authorList>
    </citation>
    <scope>NUCLEOTIDE SEQUENCE [LARGE SCALE GENOMIC DNA]</scope>
</reference>
<dbReference type="EMBL" id="LCCW01000012">
    <property type="protein sequence ID" value="KKS42516.1"/>
    <property type="molecule type" value="Genomic_DNA"/>
</dbReference>
<comment type="caution">
    <text evidence="15">The sequence shown here is derived from an EMBL/GenBank/DDBJ whole genome shotgun (WGS) entry which is preliminary data.</text>
</comment>
<dbReference type="InterPro" id="IPR004529">
    <property type="entry name" value="Phe-tRNA-synth_IIc_asu"/>
</dbReference>
<evidence type="ECO:0000256" key="1">
    <source>
        <dbReference type="ARBA" id="ARBA00004496"/>
    </source>
</evidence>
<dbReference type="GO" id="GO:0006432">
    <property type="term" value="P:phenylalanyl-tRNA aminoacylation"/>
    <property type="evidence" value="ECO:0007669"/>
    <property type="project" value="UniProtKB-UniRule"/>
</dbReference>
<dbReference type="Pfam" id="PF02912">
    <property type="entry name" value="Phe_tRNA-synt_N"/>
    <property type="match status" value="1"/>
</dbReference>
<keyword evidence="6 13" id="KW-0479">Metal-binding</keyword>
<dbReference type="Pfam" id="PF01409">
    <property type="entry name" value="tRNA-synt_2d"/>
    <property type="match status" value="1"/>
</dbReference>
<evidence type="ECO:0000256" key="12">
    <source>
        <dbReference type="ARBA" id="ARBA00049255"/>
    </source>
</evidence>
<protein>
    <recommendedName>
        <fullName evidence="13">Phenylalanine--tRNA ligase alpha subunit</fullName>
        <ecNumber evidence="13">6.1.1.20</ecNumber>
    </recommendedName>
    <alternativeName>
        <fullName evidence="13">Phenylalanyl-tRNA synthetase alpha subunit</fullName>
        <shortName evidence="13">PheRS</shortName>
    </alternativeName>
</protein>
<feature type="domain" description="Aminoacyl-transfer RNA synthetases class-II family profile" evidence="14">
    <location>
        <begin position="141"/>
        <end position="392"/>
    </location>
</feature>
<dbReference type="SUPFAM" id="SSF55681">
    <property type="entry name" value="Class II aaRS and biotin synthetases"/>
    <property type="match status" value="1"/>
</dbReference>
<dbReference type="EC" id="6.1.1.20" evidence="13"/>
<dbReference type="GO" id="GO:0005524">
    <property type="term" value="F:ATP binding"/>
    <property type="evidence" value="ECO:0007669"/>
    <property type="project" value="UniProtKB-UniRule"/>
</dbReference>
<keyword evidence="11 13" id="KW-0030">Aminoacyl-tRNA synthetase</keyword>
<dbReference type="GO" id="GO:0004826">
    <property type="term" value="F:phenylalanine-tRNA ligase activity"/>
    <property type="evidence" value="ECO:0007669"/>
    <property type="project" value="UniProtKB-UniRule"/>
</dbReference>
<dbReference type="InterPro" id="IPR045864">
    <property type="entry name" value="aa-tRNA-synth_II/BPL/LPL"/>
</dbReference>
<dbReference type="SUPFAM" id="SSF46589">
    <property type="entry name" value="tRNA-binding arm"/>
    <property type="match status" value="1"/>
</dbReference>
<dbReference type="InterPro" id="IPR010978">
    <property type="entry name" value="tRNA-bd_arm"/>
</dbReference>
<comment type="cofactor">
    <cofactor evidence="13">
        <name>Mg(2+)</name>
        <dbReference type="ChEBI" id="CHEBI:18420"/>
    </cofactor>
    <text evidence="13">Binds 2 magnesium ions per tetramer.</text>
</comment>
<dbReference type="GO" id="GO:0005737">
    <property type="term" value="C:cytoplasm"/>
    <property type="evidence" value="ECO:0007669"/>
    <property type="project" value="UniProtKB-SubCell"/>
</dbReference>
<feature type="binding site" evidence="13">
    <location>
        <position position="308"/>
    </location>
    <ligand>
        <name>Mg(2+)</name>
        <dbReference type="ChEBI" id="CHEBI:18420"/>
        <note>shared with beta subunit</note>
    </ligand>
</feature>
<keyword evidence="10 13" id="KW-0648">Protein biosynthesis</keyword>
<dbReference type="PANTHER" id="PTHR11538">
    <property type="entry name" value="PHENYLALANYL-TRNA SYNTHETASE"/>
    <property type="match status" value="1"/>
</dbReference>
<evidence type="ECO:0000259" key="14">
    <source>
        <dbReference type="PROSITE" id="PS50862"/>
    </source>
</evidence>
<dbReference type="PANTHER" id="PTHR11538:SF41">
    <property type="entry name" value="PHENYLALANINE--TRNA LIGASE, MITOCHONDRIAL"/>
    <property type="match status" value="1"/>
</dbReference>
<evidence type="ECO:0000256" key="13">
    <source>
        <dbReference type="HAMAP-Rule" id="MF_00281"/>
    </source>
</evidence>